<dbReference type="Proteomes" id="UP001056120">
    <property type="component" value="Linkage Group LG16"/>
</dbReference>
<name>A0ACB9FWN4_9ASTR</name>
<keyword evidence="2" id="KW-1185">Reference proteome</keyword>
<comment type="caution">
    <text evidence="1">The sequence shown here is derived from an EMBL/GenBank/DDBJ whole genome shotgun (WGS) entry which is preliminary data.</text>
</comment>
<organism evidence="1 2">
    <name type="scientific">Smallanthus sonchifolius</name>
    <dbReference type="NCBI Taxonomy" id="185202"/>
    <lineage>
        <taxon>Eukaryota</taxon>
        <taxon>Viridiplantae</taxon>
        <taxon>Streptophyta</taxon>
        <taxon>Embryophyta</taxon>
        <taxon>Tracheophyta</taxon>
        <taxon>Spermatophyta</taxon>
        <taxon>Magnoliopsida</taxon>
        <taxon>eudicotyledons</taxon>
        <taxon>Gunneridae</taxon>
        <taxon>Pentapetalae</taxon>
        <taxon>asterids</taxon>
        <taxon>campanulids</taxon>
        <taxon>Asterales</taxon>
        <taxon>Asteraceae</taxon>
        <taxon>Asteroideae</taxon>
        <taxon>Heliantheae alliance</taxon>
        <taxon>Millerieae</taxon>
        <taxon>Smallanthus</taxon>
    </lineage>
</organism>
<reference evidence="1 2" key="2">
    <citation type="journal article" date="2022" name="Mol. Ecol. Resour.">
        <title>The genomes of chicory, endive, great burdock and yacon provide insights into Asteraceae paleo-polyploidization history and plant inulin production.</title>
        <authorList>
            <person name="Fan W."/>
            <person name="Wang S."/>
            <person name="Wang H."/>
            <person name="Wang A."/>
            <person name="Jiang F."/>
            <person name="Liu H."/>
            <person name="Zhao H."/>
            <person name="Xu D."/>
            <person name="Zhang Y."/>
        </authorList>
    </citation>
    <scope>NUCLEOTIDE SEQUENCE [LARGE SCALE GENOMIC DNA]</scope>
    <source>
        <strain evidence="2">cv. Yunnan</strain>
        <tissue evidence="1">Leaves</tissue>
    </source>
</reference>
<proteinExistence type="predicted"/>
<gene>
    <name evidence="1" type="ORF">L1987_49772</name>
</gene>
<dbReference type="EMBL" id="CM042033">
    <property type="protein sequence ID" value="KAI3775203.1"/>
    <property type="molecule type" value="Genomic_DNA"/>
</dbReference>
<evidence type="ECO:0000313" key="2">
    <source>
        <dbReference type="Proteomes" id="UP001056120"/>
    </source>
</evidence>
<evidence type="ECO:0000313" key="1">
    <source>
        <dbReference type="EMBL" id="KAI3775203.1"/>
    </source>
</evidence>
<accession>A0ACB9FWN4</accession>
<sequence length="194" mass="22384">MTRITHVPHSMTKTACFPLHLIRNLPHSLSHTLDLSPTIPFKNPKEKSRIHRVSSIFDSWLKIPNLRCIQAVFQHHQLLWFDYLQEEPAVATVILVVWISLRLVRSFSVQSVQLSIDLKDGCWLENHFNNEGTKTKALTTPRAIMHKINTTKALQLDTFCDFTQEVVPTMYTPLTSMIIWSNQECSSCLCSKLR</sequence>
<protein>
    <submittedName>
        <fullName evidence="1">Uncharacterized protein</fullName>
    </submittedName>
</protein>
<reference evidence="2" key="1">
    <citation type="journal article" date="2022" name="Mol. Ecol. Resour.">
        <title>The genomes of chicory, endive, great burdock and yacon provide insights into Asteraceae palaeo-polyploidization history and plant inulin production.</title>
        <authorList>
            <person name="Fan W."/>
            <person name="Wang S."/>
            <person name="Wang H."/>
            <person name="Wang A."/>
            <person name="Jiang F."/>
            <person name="Liu H."/>
            <person name="Zhao H."/>
            <person name="Xu D."/>
            <person name="Zhang Y."/>
        </authorList>
    </citation>
    <scope>NUCLEOTIDE SEQUENCE [LARGE SCALE GENOMIC DNA]</scope>
    <source>
        <strain evidence="2">cv. Yunnan</strain>
    </source>
</reference>